<reference evidence="2" key="1">
    <citation type="submission" date="2022-06" db="EMBL/GenBank/DDBJ databases">
        <title>Novel species in genus nocardia.</title>
        <authorList>
            <person name="Li F."/>
        </authorList>
    </citation>
    <scope>NUCLEOTIDE SEQUENCE</scope>
    <source>
        <strain evidence="2">CDC141</strain>
    </source>
</reference>
<evidence type="ECO:0000313" key="3">
    <source>
        <dbReference type="Proteomes" id="UP001139157"/>
    </source>
</evidence>
<gene>
    <name evidence="2" type="ORF">NDR86_35045</name>
</gene>
<sequence length="227" mass="24767">MKFTVFGAAGRTGLHVVKQALDKGHTVTAAVRRPEEFPFTDPGLQVVRADARDIDSVERAVVGHDAVISVLGGTYTRKPVSVFSEGLGCMIKAMTTHDVRRLVCVSSVCVAGKAAPGETFMFRTVLLPLLLTLGRTAYYDMGRMEHLVRNSGLDWTIVRASGLFDGSRITNYTIAPSSIPGRYTSRVDLADALVREAAENRNVGRCVDVVTIEGTPRPTDVFRRDRN</sequence>
<dbReference type="Proteomes" id="UP001139157">
    <property type="component" value="Unassembled WGS sequence"/>
</dbReference>
<proteinExistence type="predicted"/>
<dbReference type="AlphaFoldDB" id="A0A9X2EHF3"/>
<dbReference type="PANTHER" id="PTHR43355">
    <property type="entry name" value="FLAVIN REDUCTASE (NADPH)"/>
    <property type="match status" value="1"/>
</dbReference>
<dbReference type="EMBL" id="JAMRXG010000025">
    <property type="protein sequence ID" value="MCM6778713.1"/>
    <property type="molecule type" value="Genomic_DNA"/>
</dbReference>
<comment type="caution">
    <text evidence="2">The sequence shown here is derived from an EMBL/GenBank/DDBJ whole genome shotgun (WGS) entry which is preliminary data.</text>
</comment>
<organism evidence="2 3">
    <name type="scientific">Nocardia pulmonis</name>
    <dbReference type="NCBI Taxonomy" id="2951408"/>
    <lineage>
        <taxon>Bacteria</taxon>
        <taxon>Bacillati</taxon>
        <taxon>Actinomycetota</taxon>
        <taxon>Actinomycetes</taxon>
        <taxon>Mycobacteriales</taxon>
        <taxon>Nocardiaceae</taxon>
        <taxon>Nocardia</taxon>
    </lineage>
</organism>
<dbReference type="InterPro" id="IPR036291">
    <property type="entry name" value="NAD(P)-bd_dom_sf"/>
</dbReference>
<dbReference type="InterPro" id="IPR016040">
    <property type="entry name" value="NAD(P)-bd_dom"/>
</dbReference>
<dbReference type="GO" id="GO:0004074">
    <property type="term" value="F:biliverdin reductase [NAD(P)H] activity"/>
    <property type="evidence" value="ECO:0007669"/>
    <property type="project" value="TreeGrafter"/>
</dbReference>
<protein>
    <submittedName>
        <fullName evidence="2">NAD(P)H-binding protein</fullName>
    </submittedName>
</protein>
<evidence type="ECO:0000313" key="2">
    <source>
        <dbReference type="EMBL" id="MCM6778713.1"/>
    </source>
</evidence>
<dbReference type="Pfam" id="PF13460">
    <property type="entry name" value="NAD_binding_10"/>
    <property type="match status" value="1"/>
</dbReference>
<dbReference type="InterPro" id="IPR051606">
    <property type="entry name" value="Polyketide_Oxido-like"/>
</dbReference>
<keyword evidence="3" id="KW-1185">Reference proteome</keyword>
<name>A0A9X2EHF3_9NOCA</name>
<dbReference type="GO" id="GO:0042602">
    <property type="term" value="F:riboflavin reductase (NADPH) activity"/>
    <property type="evidence" value="ECO:0007669"/>
    <property type="project" value="TreeGrafter"/>
</dbReference>
<evidence type="ECO:0000259" key="1">
    <source>
        <dbReference type="Pfam" id="PF13460"/>
    </source>
</evidence>
<feature type="domain" description="NAD(P)-binding" evidence="1">
    <location>
        <begin position="7"/>
        <end position="197"/>
    </location>
</feature>
<dbReference type="Gene3D" id="3.40.50.720">
    <property type="entry name" value="NAD(P)-binding Rossmann-like Domain"/>
    <property type="match status" value="1"/>
</dbReference>
<dbReference type="SUPFAM" id="SSF51735">
    <property type="entry name" value="NAD(P)-binding Rossmann-fold domains"/>
    <property type="match status" value="1"/>
</dbReference>
<dbReference type="RefSeq" id="WP_251918251.1">
    <property type="nucleotide sequence ID" value="NZ_JAMRXG010000025.1"/>
</dbReference>
<dbReference type="PANTHER" id="PTHR43355:SF2">
    <property type="entry name" value="FLAVIN REDUCTASE (NADPH)"/>
    <property type="match status" value="1"/>
</dbReference>
<accession>A0A9X2EHF3</accession>